<evidence type="ECO:0000313" key="1">
    <source>
        <dbReference type="EMBL" id="MDT8901984.1"/>
    </source>
</evidence>
<keyword evidence="2" id="KW-1185">Reference proteome</keyword>
<reference evidence="1 2" key="1">
    <citation type="submission" date="2023-07" db="EMBL/GenBank/DDBJ databases">
        <title>The novel representative of Negativicutes class, Anaeroselena agilis gen. nov. sp. nov.</title>
        <authorList>
            <person name="Prokofeva M.I."/>
            <person name="Elcheninov A.G."/>
            <person name="Klyukina A."/>
            <person name="Kublanov I.V."/>
            <person name="Frolov E.N."/>
            <person name="Podosokorskaya O.A."/>
        </authorList>
    </citation>
    <scope>NUCLEOTIDE SEQUENCE [LARGE SCALE GENOMIC DNA]</scope>
    <source>
        <strain evidence="1 2">4137-cl</strain>
    </source>
</reference>
<evidence type="ECO:0000313" key="2">
    <source>
        <dbReference type="Proteomes" id="UP001254848"/>
    </source>
</evidence>
<sequence length="130" mass="14248">MYKLIIGNVRVTVEDDALDRLEAATLAREAVAAAARRGKLVSHIDIGAGEEGPRVEVTERTVSATVRKTVKQSMLDGVCAAAREKLFPTHAYAAKETWVDADTGQEWYGESVSVTRDEIMAKLEEWAKTV</sequence>
<dbReference type="EMBL" id="JAUOZS010000001">
    <property type="protein sequence ID" value="MDT8901984.1"/>
    <property type="molecule type" value="Genomic_DNA"/>
</dbReference>
<name>A0ABU3NYW7_9FIRM</name>
<organism evidence="1 2">
    <name type="scientific">Anaeroselena agilis</name>
    <dbReference type="NCBI Taxonomy" id="3063788"/>
    <lineage>
        <taxon>Bacteria</taxon>
        <taxon>Bacillati</taxon>
        <taxon>Bacillota</taxon>
        <taxon>Negativicutes</taxon>
        <taxon>Acetonemataceae</taxon>
        <taxon>Anaeroselena</taxon>
    </lineage>
</organism>
<dbReference type="Proteomes" id="UP001254848">
    <property type="component" value="Unassembled WGS sequence"/>
</dbReference>
<accession>A0ABU3NYW7</accession>
<proteinExistence type="predicted"/>
<comment type="caution">
    <text evidence="1">The sequence shown here is derived from an EMBL/GenBank/DDBJ whole genome shotgun (WGS) entry which is preliminary data.</text>
</comment>
<gene>
    <name evidence="1" type="ORF">Q4T40_12080</name>
</gene>
<protein>
    <submittedName>
        <fullName evidence="1">Uncharacterized protein</fullName>
    </submittedName>
</protein>
<dbReference type="RefSeq" id="WP_413780478.1">
    <property type="nucleotide sequence ID" value="NZ_JAUOZS010000001.1"/>
</dbReference>